<reference evidence="9" key="1">
    <citation type="submission" date="2018-04" db="EMBL/GenBank/DDBJ databases">
        <title>Whole genome sequencing of Hypsizygus marmoreus.</title>
        <authorList>
            <person name="Choi I.-G."/>
            <person name="Min B."/>
            <person name="Kim J.-G."/>
            <person name="Kim S."/>
            <person name="Oh Y.-L."/>
            <person name="Kong W.-S."/>
            <person name="Park H."/>
            <person name="Jeong J."/>
            <person name="Song E.-S."/>
        </authorList>
    </citation>
    <scope>NUCLEOTIDE SEQUENCE [LARGE SCALE GENOMIC DNA]</scope>
    <source>
        <strain evidence="9">51987-8</strain>
    </source>
</reference>
<keyword evidence="5" id="KW-1015">Disulfide bond</keyword>
<comment type="catalytic activity">
    <reaction evidence="1">
        <text>2 glutathione + H2O2 = glutathione disulfide + 2 H2O</text>
        <dbReference type="Rhea" id="RHEA:16833"/>
        <dbReference type="ChEBI" id="CHEBI:15377"/>
        <dbReference type="ChEBI" id="CHEBI:16240"/>
        <dbReference type="ChEBI" id="CHEBI:57925"/>
        <dbReference type="ChEBI" id="CHEBI:58297"/>
        <dbReference type="EC" id="1.11.1.9"/>
    </reaction>
</comment>
<feature type="domain" description="Glutaredoxin" evidence="8">
    <location>
        <begin position="56"/>
        <end position="120"/>
    </location>
</feature>
<dbReference type="EMBL" id="LUEZ02000048">
    <property type="protein sequence ID" value="RDB22967.1"/>
    <property type="molecule type" value="Genomic_DNA"/>
</dbReference>
<evidence type="ECO:0000256" key="6">
    <source>
        <dbReference type="ARBA" id="ARBA00023284"/>
    </source>
</evidence>
<dbReference type="PANTHER" id="PTHR45694:SF18">
    <property type="entry name" value="GLUTAREDOXIN-1-RELATED"/>
    <property type="match status" value="1"/>
</dbReference>
<dbReference type="NCBIfam" id="TIGR02180">
    <property type="entry name" value="GRX_euk"/>
    <property type="match status" value="1"/>
</dbReference>
<dbReference type="SUPFAM" id="SSF52833">
    <property type="entry name" value="Thioredoxin-like"/>
    <property type="match status" value="1"/>
</dbReference>
<dbReference type="PROSITE" id="PS00195">
    <property type="entry name" value="GLUTAREDOXIN_1"/>
    <property type="match status" value="1"/>
</dbReference>
<dbReference type="PRINTS" id="PR00160">
    <property type="entry name" value="GLUTAREDOXIN"/>
</dbReference>
<dbReference type="InterPro" id="IPR036249">
    <property type="entry name" value="Thioredoxin-like_sf"/>
</dbReference>
<keyword evidence="4" id="KW-0249">Electron transport</keyword>
<evidence type="ECO:0000256" key="3">
    <source>
        <dbReference type="ARBA" id="ARBA00022448"/>
    </source>
</evidence>
<dbReference type="InParanoid" id="A0A369JR00"/>
<dbReference type="EC" id="1.11.1.9" evidence="2"/>
<protein>
    <recommendedName>
        <fullName evidence="2">glutathione peroxidase</fullName>
        <ecNumber evidence="2">1.11.1.9</ecNumber>
    </recommendedName>
</protein>
<dbReference type="GO" id="GO:0015038">
    <property type="term" value="F:glutathione disulfide oxidoreductase activity"/>
    <property type="evidence" value="ECO:0007669"/>
    <property type="project" value="TreeGrafter"/>
</dbReference>
<keyword evidence="3" id="KW-0813">Transport</keyword>
<name>A0A369JR00_HYPMA</name>
<keyword evidence="6" id="KW-0676">Redox-active center</keyword>
<keyword evidence="10" id="KW-1185">Reference proteome</keyword>
<dbReference type="FunFam" id="3.40.30.10:FF:000026">
    <property type="entry name" value="Glutaredoxin 2"/>
    <property type="match status" value="1"/>
</dbReference>
<comment type="catalytic activity">
    <reaction evidence="7">
        <text>1-chloro-2,4-dinitrobenzene + glutathione = 2,4-dinitrophenyl-S-glutathione + chloride + H(+)</text>
        <dbReference type="Rhea" id="RHEA:51220"/>
        <dbReference type="ChEBI" id="CHEBI:15378"/>
        <dbReference type="ChEBI" id="CHEBI:17996"/>
        <dbReference type="ChEBI" id="CHEBI:34718"/>
        <dbReference type="ChEBI" id="CHEBI:57925"/>
        <dbReference type="ChEBI" id="CHEBI:133977"/>
        <dbReference type="EC" id="2.5.1.18"/>
    </reaction>
</comment>
<dbReference type="CDD" id="cd03419">
    <property type="entry name" value="GRX_GRXh_1_2_like"/>
    <property type="match status" value="1"/>
</dbReference>
<dbReference type="Pfam" id="PF00462">
    <property type="entry name" value="Glutaredoxin"/>
    <property type="match status" value="1"/>
</dbReference>
<dbReference type="InterPro" id="IPR014025">
    <property type="entry name" value="Glutaredoxin_subgr"/>
</dbReference>
<evidence type="ECO:0000313" key="10">
    <source>
        <dbReference type="Proteomes" id="UP000076154"/>
    </source>
</evidence>
<dbReference type="GO" id="GO:0004364">
    <property type="term" value="F:glutathione transferase activity"/>
    <property type="evidence" value="ECO:0007669"/>
    <property type="project" value="UniProtKB-EC"/>
</dbReference>
<evidence type="ECO:0000256" key="5">
    <source>
        <dbReference type="ARBA" id="ARBA00023157"/>
    </source>
</evidence>
<evidence type="ECO:0000256" key="1">
    <source>
        <dbReference type="ARBA" id="ARBA00000217"/>
    </source>
</evidence>
<accession>A0A369JR00</accession>
<dbReference type="InterPro" id="IPR011767">
    <property type="entry name" value="GLR_AS"/>
</dbReference>
<comment type="caution">
    <text evidence="9">The sequence shown here is derived from an EMBL/GenBank/DDBJ whole genome shotgun (WGS) entry which is preliminary data.</text>
</comment>
<evidence type="ECO:0000256" key="4">
    <source>
        <dbReference type="ARBA" id="ARBA00022982"/>
    </source>
</evidence>
<sequence>MFPRILYNSLSLRRLRPPQSSFALSASFFASLFHNQLAASMSVKELVDSAIAENKIAIFSKSWCPYCKKAKALFAEEFPEVQATIFELDERDDGSAIQEYLLKVSGQRTVPNVFVNGEHVGGSDDVRASFSQGKLTQLVNASTGTRL</sequence>
<gene>
    <name evidence="9" type="primary">GRXC3_0</name>
    <name evidence="9" type="ORF">Hypma_009917</name>
</gene>
<evidence type="ECO:0000256" key="7">
    <source>
        <dbReference type="ARBA" id="ARBA00035808"/>
    </source>
</evidence>
<dbReference type="PANTHER" id="PTHR45694">
    <property type="entry name" value="GLUTAREDOXIN 2"/>
    <property type="match status" value="1"/>
</dbReference>
<evidence type="ECO:0000313" key="9">
    <source>
        <dbReference type="EMBL" id="RDB22967.1"/>
    </source>
</evidence>
<proteinExistence type="predicted"/>
<dbReference type="AlphaFoldDB" id="A0A369JR00"/>
<dbReference type="GO" id="GO:0034599">
    <property type="term" value="P:cellular response to oxidative stress"/>
    <property type="evidence" value="ECO:0007669"/>
    <property type="project" value="TreeGrafter"/>
</dbReference>
<evidence type="ECO:0000256" key="2">
    <source>
        <dbReference type="ARBA" id="ARBA00012310"/>
    </source>
</evidence>
<dbReference type="InterPro" id="IPR002109">
    <property type="entry name" value="Glutaredoxin"/>
</dbReference>
<dbReference type="GO" id="GO:0005737">
    <property type="term" value="C:cytoplasm"/>
    <property type="evidence" value="ECO:0007669"/>
    <property type="project" value="TreeGrafter"/>
</dbReference>
<dbReference type="InterPro" id="IPR011899">
    <property type="entry name" value="Glutaredoxin_euk/vir"/>
</dbReference>
<dbReference type="GO" id="GO:0004602">
    <property type="term" value="F:glutathione peroxidase activity"/>
    <property type="evidence" value="ECO:0007669"/>
    <property type="project" value="UniProtKB-EC"/>
</dbReference>
<dbReference type="OrthoDB" id="418495at2759"/>
<dbReference type="STRING" id="39966.A0A369JR00"/>
<dbReference type="PROSITE" id="PS51354">
    <property type="entry name" value="GLUTAREDOXIN_2"/>
    <property type="match status" value="1"/>
</dbReference>
<dbReference type="FunCoup" id="A0A369JR00">
    <property type="interactions" value="249"/>
</dbReference>
<dbReference type="Gene3D" id="3.40.30.10">
    <property type="entry name" value="Glutaredoxin"/>
    <property type="match status" value="1"/>
</dbReference>
<organism evidence="9 10">
    <name type="scientific">Hypsizygus marmoreus</name>
    <name type="common">White beech mushroom</name>
    <name type="synonym">Agaricus marmoreus</name>
    <dbReference type="NCBI Taxonomy" id="39966"/>
    <lineage>
        <taxon>Eukaryota</taxon>
        <taxon>Fungi</taxon>
        <taxon>Dikarya</taxon>
        <taxon>Basidiomycota</taxon>
        <taxon>Agaricomycotina</taxon>
        <taxon>Agaricomycetes</taxon>
        <taxon>Agaricomycetidae</taxon>
        <taxon>Agaricales</taxon>
        <taxon>Tricholomatineae</taxon>
        <taxon>Lyophyllaceae</taxon>
        <taxon>Hypsizygus</taxon>
    </lineage>
</organism>
<evidence type="ECO:0000259" key="8">
    <source>
        <dbReference type="Pfam" id="PF00462"/>
    </source>
</evidence>
<dbReference type="Proteomes" id="UP000076154">
    <property type="component" value="Unassembled WGS sequence"/>
</dbReference>